<accession>A0ABY6LDB4</accession>
<dbReference type="PANTHER" id="PTHR47326">
    <property type="entry name" value="TRANSPOSABLE ELEMENT TC3 TRANSPOSASE-LIKE PROTEIN"/>
    <property type="match status" value="1"/>
</dbReference>
<proteinExistence type="predicted"/>
<dbReference type="Proteomes" id="UP001235939">
    <property type="component" value="Chromosome 16"/>
</dbReference>
<keyword evidence="3" id="KW-1185">Reference proteome</keyword>
<dbReference type="InterPro" id="IPR036397">
    <property type="entry name" value="RNaseH_sf"/>
</dbReference>
<dbReference type="Gene3D" id="3.30.420.10">
    <property type="entry name" value="Ribonuclease H-like superfamily/Ribonuclease H"/>
    <property type="match status" value="1"/>
</dbReference>
<gene>
    <name evidence="2" type="ORF">LAZ67_16000433</name>
</gene>
<evidence type="ECO:0008006" key="4">
    <source>
        <dbReference type="Google" id="ProtNLM"/>
    </source>
</evidence>
<feature type="compositionally biased region" description="Basic and acidic residues" evidence="1">
    <location>
        <begin position="314"/>
        <end position="324"/>
    </location>
</feature>
<organism evidence="2 3">
    <name type="scientific">Cordylochernes scorpioides</name>
    <dbReference type="NCBI Taxonomy" id="51811"/>
    <lineage>
        <taxon>Eukaryota</taxon>
        <taxon>Metazoa</taxon>
        <taxon>Ecdysozoa</taxon>
        <taxon>Arthropoda</taxon>
        <taxon>Chelicerata</taxon>
        <taxon>Arachnida</taxon>
        <taxon>Pseudoscorpiones</taxon>
        <taxon>Cheliferoidea</taxon>
        <taxon>Chernetidae</taxon>
        <taxon>Cordylochernes</taxon>
    </lineage>
</organism>
<name>A0ABY6LDB4_9ARAC</name>
<evidence type="ECO:0000256" key="1">
    <source>
        <dbReference type="SAM" id="MobiDB-lite"/>
    </source>
</evidence>
<sequence>MLKLLKRYPRMEKLHELKVGDFEKRQEFASWVFRQIDIDENWLLNVLWTDEAQFTLNGEVNTQNSRIWATENPRNFKEMPLHQPRVIVWCGFTSSFIIGPFFFEEINGRTFKTVSVTGERYVQLLREKVIPILQDRQALSEITFMQDGGPPHISRGAKQLLKDTFGEDRVISHQWPSRSPDLTPCDFWIWGDVRAYLDQHVSGQWIGRRGPIEFPARSPDLTPLDFFLWGTVKDGVYKRKPRNLDILWNEIQAVCREISLDVLIRCTESVVTRTQNCIDAAGFHRRAKAKTSLEDDDVPIDDTTTKPLFTPQENGRKGTRDKVPRLRWNPWQRHVKSTSVSTIIASCGSQLP</sequence>
<reference evidence="2 3" key="1">
    <citation type="submission" date="2022-01" db="EMBL/GenBank/DDBJ databases">
        <title>A chromosomal length assembly of Cordylochernes scorpioides.</title>
        <authorList>
            <person name="Zeh D."/>
            <person name="Zeh J."/>
        </authorList>
    </citation>
    <scope>NUCLEOTIDE SEQUENCE [LARGE SCALE GENOMIC DNA]</scope>
    <source>
        <strain evidence="2">IN4F17</strain>
        <tissue evidence="2">Whole Body</tissue>
    </source>
</reference>
<dbReference type="PANTHER" id="PTHR47326:SF1">
    <property type="entry name" value="HTH PSQ-TYPE DOMAIN-CONTAINING PROTEIN"/>
    <property type="match status" value="1"/>
</dbReference>
<feature type="region of interest" description="Disordered" evidence="1">
    <location>
        <begin position="294"/>
        <end position="325"/>
    </location>
</feature>
<protein>
    <recommendedName>
        <fullName evidence="4">Transposase</fullName>
    </recommendedName>
</protein>
<dbReference type="EMBL" id="CP092878">
    <property type="protein sequence ID" value="UYV78197.1"/>
    <property type="molecule type" value="Genomic_DNA"/>
</dbReference>
<evidence type="ECO:0000313" key="3">
    <source>
        <dbReference type="Proteomes" id="UP001235939"/>
    </source>
</evidence>
<evidence type="ECO:0000313" key="2">
    <source>
        <dbReference type="EMBL" id="UYV78197.1"/>
    </source>
</evidence>